<dbReference type="Gene3D" id="1.10.10.10">
    <property type="entry name" value="Winged helix-like DNA-binding domain superfamily/Winged helix DNA-binding domain"/>
    <property type="match status" value="1"/>
</dbReference>
<evidence type="ECO:0000259" key="4">
    <source>
        <dbReference type="PROSITE" id="PS50043"/>
    </source>
</evidence>
<dbReference type="PANTHER" id="PTHR44688">
    <property type="entry name" value="DNA-BINDING TRANSCRIPTIONAL ACTIVATOR DEVR_DOSR"/>
    <property type="match status" value="1"/>
</dbReference>
<evidence type="ECO:0000256" key="3">
    <source>
        <dbReference type="ARBA" id="ARBA00023163"/>
    </source>
</evidence>
<dbReference type="SUPFAM" id="SSF46894">
    <property type="entry name" value="C-terminal effector domain of the bipartite response regulators"/>
    <property type="match status" value="1"/>
</dbReference>
<dbReference type="AlphaFoldDB" id="A0A8J3X8A3"/>
<dbReference type="EMBL" id="BOOO01000027">
    <property type="protein sequence ID" value="GII31490.1"/>
    <property type="molecule type" value="Genomic_DNA"/>
</dbReference>
<dbReference type="InterPro" id="IPR000792">
    <property type="entry name" value="Tscrpt_reg_LuxR_C"/>
</dbReference>
<name>A0A8J3X8A3_9ACTN</name>
<sequence>MTAFEEMGAAGFAERARKELLATGEQARRRSADATSDLTPQEMTIAKLARGGATNAEIAAHLFISTNTVDYHLRKIFRKLGVGSRRQLVTALPD</sequence>
<dbReference type="InterPro" id="IPR016032">
    <property type="entry name" value="Sig_transdc_resp-reg_C-effctor"/>
</dbReference>
<protein>
    <recommendedName>
        <fullName evidence="4">HTH luxR-type domain-containing protein</fullName>
    </recommendedName>
</protein>
<evidence type="ECO:0000313" key="6">
    <source>
        <dbReference type="Proteomes" id="UP000650628"/>
    </source>
</evidence>
<reference evidence="5 6" key="1">
    <citation type="submission" date="2021-01" db="EMBL/GenBank/DDBJ databases">
        <title>Whole genome shotgun sequence of Planotetraspora mira NBRC 15435.</title>
        <authorList>
            <person name="Komaki H."/>
            <person name="Tamura T."/>
        </authorList>
    </citation>
    <scope>NUCLEOTIDE SEQUENCE [LARGE SCALE GENOMIC DNA]</scope>
    <source>
        <strain evidence="5 6">NBRC 15435</strain>
    </source>
</reference>
<dbReference type="GO" id="GO:0006355">
    <property type="term" value="P:regulation of DNA-templated transcription"/>
    <property type="evidence" value="ECO:0007669"/>
    <property type="project" value="InterPro"/>
</dbReference>
<dbReference type="PANTHER" id="PTHR44688:SF16">
    <property type="entry name" value="DNA-BINDING TRANSCRIPTIONAL ACTIVATOR DEVR_DOSR"/>
    <property type="match status" value="1"/>
</dbReference>
<evidence type="ECO:0000256" key="2">
    <source>
        <dbReference type="ARBA" id="ARBA00023125"/>
    </source>
</evidence>
<dbReference type="CDD" id="cd06170">
    <property type="entry name" value="LuxR_C_like"/>
    <property type="match status" value="1"/>
</dbReference>
<dbReference type="PROSITE" id="PS50043">
    <property type="entry name" value="HTH_LUXR_2"/>
    <property type="match status" value="1"/>
</dbReference>
<accession>A0A8J3X8A3</accession>
<gene>
    <name evidence="5" type="ORF">Pmi06nite_49320</name>
</gene>
<dbReference type="Proteomes" id="UP000650628">
    <property type="component" value="Unassembled WGS sequence"/>
</dbReference>
<keyword evidence="2" id="KW-0238">DNA-binding</keyword>
<organism evidence="5 6">
    <name type="scientific">Planotetraspora mira</name>
    <dbReference type="NCBI Taxonomy" id="58121"/>
    <lineage>
        <taxon>Bacteria</taxon>
        <taxon>Bacillati</taxon>
        <taxon>Actinomycetota</taxon>
        <taxon>Actinomycetes</taxon>
        <taxon>Streptosporangiales</taxon>
        <taxon>Streptosporangiaceae</taxon>
        <taxon>Planotetraspora</taxon>
    </lineage>
</organism>
<dbReference type="Pfam" id="PF00196">
    <property type="entry name" value="GerE"/>
    <property type="match status" value="1"/>
</dbReference>
<keyword evidence="1" id="KW-0805">Transcription regulation</keyword>
<evidence type="ECO:0000256" key="1">
    <source>
        <dbReference type="ARBA" id="ARBA00023015"/>
    </source>
</evidence>
<dbReference type="RefSeq" id="WP_203955417.1">
    <property type="nucleotide sequence ID" value="NZ_BOOO01000027.1"/>
</dbReference>
<feature type="domain" description="HTH luxR-type" evidence="4">
    <location>
        <begin position="31"/>
        <end position="94"/>
    </location>
</feature>
<evidence type="ECO:0000313" key="5">
    <source>
        <dbReference type="EMBL" id="GII31490.1"/>
    </source>
</evidence>
<dbReference type="InterPro" id="IPR036388">
    <property type="entry name" value="WH-like_DNA-bd_sf"/>
</dbReference>
<dbReference type="GO" id="GO:0003677">
    <property type="term" value="F:DNA binding"/>
    <property type="evidence" value="ECO:0007669"/>
    <property type="project" value="UniProtKB-KW"/>
</dbReference>
<keyword evidence="3" id="KW-0804">Transcription</keyword>
<dbReference type="SMART" id="SM00421">
    <property type="entry name" value="HTH_LUXR"/>
    <property type="match status" value="1"/>
</dbReference>
<comment type="caution">
    <text evidence="5">The sequence shown here is derived from an EMBL/GenBank/DDBJ whole genome shotgun (WGS) entry which is preliminary data.</text>
</comment>
<keyword evidence="6" id="KW-1185">Reference proteome</keyword>
<dbReference type="PRINTS" id="PR00038">
    <property type="entry name" value="HTHLUXR"/>
</dbReference>
<proteinExistence type="predicted"/>